<dbReference type="SUPFAM" id="SSF63829">
    <property type="entry name" value="Calcium-dependent phosphotriesterase"/>
    <property type="match status" value="2"/>
</dbReference>
<keyword evidence="6" id="KW-1185">Reference proteome</keyword>
<keyword evidence="3" id="KW-0732">Signal</keyword>
<dbReference type="SUPFAM" id="SSF50978">
    <property type="entry name" value="WD40 repeat-like"/>
    <property type="match status" value="1"/>
</dbReference>
<evidence type="ECO:0000313" key="6">
    <source>
        <dbReference type="Proteomes" id="UP001300692"/>
    </source>
</evidence>
<dbReference type="InterPro" id="IPR013783">
    <property type="entry name" value="Ig-like_fold"/>
</dbReference>
<feature type="domain" description="Histidine kinase" evidence="4">
    <location>
        <begin position="814"/>
        <end position="1003"/>
    </location>
</feature>
<evidence type="ECO:0000256" key="1">
    <source>
        <dbReference type="ARBA" id="ARBA00022553"/>
    </source>
</evidence>
<accession>A0ABT3CZK6</accession>
<dbReference type="InterPro" id="IPR011110">
    <property type="entry name" value="Reg_prop"/>
</dbReference>
<dbReference type="Pfam" id="PF07568">
    <property type="entry name" value="HisKA_2"/>
    <property type="match status" value="1"/>
</dbReference>
<keyword evidence="2" id="KW-0472">Membrane</keyword>
<evidence type="ECO:0000313" key="5">
    <source>
        <dbReference type="EMBL" id="MCV9388920.1"/>
    </source>
</evidence>
<keyword evidence="1" id="KW-0597">Phosphoprotein</keyword>
<dbReference type="Gene3D" id="2.130.10.10">
    <property type="entry name" value="YVTN repeat-like/Quinoprotein amine dehydrogenase"/>
    <property type="match status" value="2"/>
</dbReference>
<dbReference type="Gene3D" id="3.30.565.10">
    <property type="entry name" value="Histidine kinase-like ATPase, C-terminal domain"/>
    <property type="match status" value="1"/>
</dbReference>
<keyword evidence="2" id="KW-1133">Transmembrane helix</keyword>
<reference evidence="5 6" key="1">
    <citation type="submission" date="2022-10" db="EMBL/GenBank/DDBJ databases">
        <title>Comparative genomics and taxonomic characterization of three novel marine species of genus Reichenbachiella exhibiting antioxidant and polysaccharide degradation activities.</title>
        <authorList>
            <person name="Muhammad N."/>
            <person name="Lee Y.-J."/>
            <person name="Ko J."/>
            <person name="Kim S.-G."/>
        </authorList>
    </citation>
    <scope>NUCLEOTIDE SEQUENCE [LARGE SCALE GENOMIC DNA]</scope>
    <source>
        <strain evidence="5 6">ABR2-5</strain>
    </source>
</reference>
<organism evidence="5 6">
    <name type="scientific">Reichenbachiella ulvae</name>
    <dbReference type="NCBI Taxonomy" id="2980104"/>
    <lineage>
        <taxon>Bacteria</taxon>
        <taxon>Pseudomonadati</taxon>
        <taxon>Bacteroidota</taxon>
        <taxon>Cytophagia</taxon>
        <taxon>Cytophagales</taxon>
        <taxon>Reichenbachiellaceae</taxon>
        <taxon>Reichenbachiella</taxon>
    </lineage>
</organism>
<dbReference type="InterPro" id="IPR015943">
    <property type="entry name" value="WD40/YVTN_repeat-like_dom_sf"/>
</dbReference>
<evidence type="ECO:0000256" key="2">
    <source>
        <dbReference type="SAM" id="Phobius"/>
    </source>
</evidence>
<dbReference type="InterPro" id="IPR036322">
    <property type="entry name" value="WD40_repeat_dom_sf"/>
</dbReference>
<dbReference type="RefSeq" id="WP_264139813.1">
    <property type="nucleotide sequence ID" value="NZ_JAOYOD010000001.1"/>
</dbReference>
<dbReference type="InterPro" id="IPR036890">
    <property type="entry name" value="HATPase_C_sf"/>
</dbReference>
<proteinExistence type="predicted"/>
<dbReference type="Proteomes" id="UP001300692">
    <property type="component" value="Unassembled WGS sequence"/>
</dbReference>
<dbReference type="SMART" id="SM00387">
    <property type="entry name" value="HATPase_c"/>
    <property type="match status" value="1"/>
</dbReference>
<dbReference type="EMBL" id="JAOYOD010000001">
    <property type="protein sequence ID" value="MCV9388920.1"/>
    <property type="molecule type" value="Genomic_DNA"/>
</dbReference>
<dbReference type="Pfam" id="PF02518">
    <property type="entry name" value="HATPase_c"/>
    <property type="match status" value="1"/>
</dbReference>
<name>A0ABT3CZK6_9BACT</name>
<dbReference type="PROSITE" id="PS50109">
    <property type="entry name" value="HIS_KIN"/>
    <property type="match status" value="1"/>
</dbReference>
<dbReference type="Pfam" id="PF07494">
    <property type="entry name" value="Reg_prop"/>
    <property type="match status" value="2"/>
</dbReference>
<feature type="chain" id="PRO_5046389079" description="Histidine kinase domain-containing protein" evidence="3">
    <location>
        <begin position="22"/>
        <end position="1016"/>
    </location>
</feature>
<dbReference type="InterPro" id="IPR011495">
    <property type="entry name" value="Sig_transdc_His_kin_sub2_dim/P"/>
</dbReference>
<dbReference type="InterPro" id="IPR003594">
    <property type="entry name" value="HATPase_dom"/>
</dbReference>
<feature type="transmembrane region" description="Helical" evidence="2">
    <location>
        <begin position="744"/>
        <end position="764"/>
    </location>
</feature>
<evidence type="ECO:0000259" key="4">
    <source>
        <dbReference type="PROSITE" id="PS50109"/>
    </source>
</evidence>
<dbReference type="SUPFAM" id="SSF55874">
    <property type="entry name" value="ATPase domain of HSP90 chaperone/DNA topoisomerase II/histidine kinase"/>
    <property type="match status" value="1"/>
</dbReference>
<gene>
    <name evidence="5" type="ORF">N7U62_19740</name>
</gene>
<dbReference type="PANTHER" id="PTHR43547">
    <property type="entry name" value="TWO-COMPONENT HISTIDINE KINASE"/>
    <property type="match status" value="1"/>
</dbReference>
<evidence type="ECO:0000256" key="3">
    <source>
        <dbReference type="SAM" id="SignalP"/>
    </source>
</evidence>
<comment type="caution">
    <text evidence="5">The sequence shown here is derived from an EMBL/GenBank/DDBJ whole genome shotgun (WGS) entry which is preliminary data.</text>
</comment>
<dbReference type="Pfam" id="PF07495">
    <property type="entry name" value="Y_Y_Y"/>
    <property type="match status" value="1"/>
</dbReference>
<dbReference type="InterPro" id="IPR011123">
    <property type="entry name" value="Y_Y_Y"/>
</dbReference>
<dbReference type="Gene3D" id="2.60.40.10">
    <property type="entry name" value="Immunoglobulins"/>
    <property type="match status" value="1"/>
</dbReference>
<protein>
    <recommendedName>
        <fullName evidence="4">Histidine kinase domain-containing protein</fullName>
    </recommendedName>
</protein>
<dbReference type="PANTHER" id="PTHR43547:SF2">
    <property type="entry name" value="HYBRID SIGNAL TRANSDUCTION HISTIDINE KINASE C"/>
    <property type="match status" value="1"/>
</dbReference>
<keyword evidence="2" id="KW-0812">Transmembrane</keyword>
<feature type="signal peptide" evidence="3">
    <location>
        <begin position="1"/>
        <end position="21"/>
    </location>
</feature>
<dbReference type="InterPro" id="IPR005467">
    <property type="entry name" value="His_kinase_dom"/>
</dbReference>
<sequence>MRKLQLLLIVTLLTGLPCLQAQHVTHDTIQVRNIAQDHGLSQLNALSLDFDSLGYLWIATQNGLNRFNGISMEVFKANGKSHGLLDDHIRDLYYSNDTLWMATNTRSIIAYLISQNRYINFEDSLNLNRYPQTKFAYKITALNDQYMLAGTIDHCILIDKRDLSQNILNISEAKENEFVLALSPYQTDQFLFSTNFGNSYLLDLSQKSIVPFDLGVKDVKALLPLDHFTLLVGTENGLFSWDKNSSTLKAIPMPGQGNQVRSLFHWDNKHVFVGGENENHLLDNNHNWQEVIFANNIGKSLQTTVLSIKNDTQGGKWIGTDGRGVFYHHPNQKKFSPYRIQVKNAPKKDFISMFNFLREGDTLWMATEFGIVNYLFSSDTYKLYLTQNLDYTLAKDLQGGLWAGGFGDGLMKYNRKNDSFESISLPIEDKEVIQITPVSEDSLWIHTWSDGIYSFNILDHKVKKKSIKGSNLIRSRNSFIDSKGSIWLASDNGLYQIQNGKETYYDSLSNERVFAIDEDPEGNIWVGTAKGLNKISNGKTTFYLEQEGLPNDFIYGLESDSRGHIWVSTNYGISEFNPDTESFKNYTDQDGLQNNEFNGKASYKDEAGYLYFGGMNGFNIFHPDSIYTNQIVGQTVIESVELFGKPIDKNVKYLDQLSFSHDQNVITFNFVTLSYLWPEKNHYQFMLKGFDQSWRPVTKENSTTYTNLDPGTYQFIVKGSNNEMIWGPSTKLTITIRSPWYATMWFKGLLIGTVVFVLLLAFVIRDHQQKKNTLKLKRMVDERTKELTKSNRALNESLTLTRKQKENISFLMRELNHRVKNNLQLITSLIDFQNISISDQPHSDKLKQLQSRIFTVSKVHDLLTQSEMEDIRIDQFFTELSNDLIDFSGLKIDLQLDLAPIFCPSDKLTYLGLVLNELITNSIKHAFDKDQKDKIISIQLNQNEELLKMQYRDNGKGLPDLNLRKDSSIGFQLMDILTEELNGSLQTRSEKGAIFIFEFKMLGQNGLHLKTVSMDE</sequence>